<protein>
    <submittedName>
        <fullName evidence="2">Uncharacterized protein</fullName>
    </submittedName>
</protein>
<gene>
    <name evidence="2" type="ORF">B296_00036181</name>
</gene>
<evidence type="ECO:0000313" key="3">
    <source>
        <dbReference type="Proteomes" id="UP000287651"/>
    </source>
</evidence>
<dbReference type="Proteomes" id="UP000287651">
    <property type="component" value="Unassembled WGS sequence"/>
</dbReference>
<dbReference type="EMBL" id="AMZH03023163">
    <property type="protein sequence ID" value="RRT36754.1"/>
    <property type="molecule type" value="Genomic_DNA"/>
</dbReference>
<proteinExistence type="predicted"/>
<reference evidence="2 3" key="1">
    <citation type="journal article" date="2014" name="Agronomy (Basel)">
        <title>A Draft Genome Sequence for Ensete ventricosum, the Drought-Tolerant Tree Against Hunger.</title>
        <authorList>
            <person name="Harrison J."/>
            <person name="Moore K.A."/>
            <person name="Paszkiewicz K."/>
            <person name="Jones T."/>
            <person name="Grant M."/>
            <person name="Ambacheew D."/>
            <person name="Muzemil S."/>
            <person name="Studholme D.J."/>
        </authorList>
    </citation>
    <scope>NUCLEOTIDE SEQUENCE [LARGE SCALE GENOMIC DNA]</scope>
</reference>
<accession>A0A426XBC5</accession>
<dbReference type="AlphaFoldDB" id="A0A426XBC5"/>
<sequence>MSSDSEKELAMPSLQSTERRWAMARTDTLGRENRAAEAAGGMAPASKCKVMVTRRLVTFDDYLQAMRGRTTLPPRKKRRTPADLSS</sequence>
<organism evidence="2 3">
    <name type="scientific">Ensete ventricosum</name>
    <name type="common">Abyssinian banana</name>
    <name type="synonym">Musa ensete</name>
    <dbReference type="NCBI Taxonomy" id="4639"/>
    <lineage>
        <taxon>Eukaryota</taxon>
        <taxon>Viridiplantae</taxon>
        <taxon>Streptophyta</taxon>
        <taxon>Embryophyta</taxon>
        <taxon>Tracheophyta</taxon>
        <taxon>Spermatophyta</taxon>
        <taxon>Magnoliopsida</taxon>
        <taxon>Liliopsida</taxon>
        <taxon>Zingiberales</taxon>
        <taxon>Musaceae</taxon>
        <taxon>Ensete</taxon>
    </lineage>
</organism>
<name>A0A426XBC5_ENSVE</name>
<evidence type="ECO:0000313" key="2">
    <source>
        <dbReference type="EMBL" id="RRT36754.1"/>
    </source>
</evidence>
<comment type="caution">
    <text evidence="2">The sequence shown here is derived from an EMBL/GenBank/DDBJ whole genome shotgun (WGS) entry which is preliminary data.</text>
</comment>
<feature type="region of interest" description="Disordered" evidence="1">
    <location>
        <begin position="1"/>
        <end position="20"/>
    </location>
</feature>
<evidence type="ECO:0000256" key="1">
    <source>
        <dbReference type="SAM" id="MobiDB-lite"/>
    </source>
</evidence>